<dbReference type="EMBL" id="JACYFG010000009">
    <property type="protein sequence ID" value="MBD5779635.1"/>
    <property type="molecule type" value="Genomic_DNA"/>
</dbReference>
<keyword evidence="4" id="KW-1185">Reference proteome</keyword>
<feature type="domain" description="LpxI N-terminal" evidence="2">
    <location>
        <begin position="15"/>
        <end position="144"/>
    </location>
</feature>
<dbReference type="InterPro" id="IPR053174">
    <property type="entry name" value="LpxI"/>
</dbReference>
<dbReference type="PANTHER" id="PTHR39962">
    <property type="entry name" value="BLL4848 PROTEIN"/>
    <property type="match status" value="1"/>
</dbReference>
<dbReference type="Gene3D" id="3.40.50.20">
    <property type="match status" value="1"/>
</dbReference>
<reference evidence="3" key="1">
    <citation type="submission" date="2020-09" db="EMBL/GenBank/DDBJ databases">
        <title>Pelagicoccus enzymogenes sp. nov. with an EPS production, isolated from marine sediment.</title>
        <authorList>
            <person name="Feng X."/>
        </authorList>
    </citation>
    <scope>NUCLEOTIDE SEQUENCE</scope>
    <source>
        <strain evidence="3">NFK12</strain>
    </source>
</reference>
<dbReference type="Pfam" id="PF06230">
    <property type="entry name" value="LpxI_C"/>
    <property type="match status" value="1"/>
</dbReference>
<dbReference type="Pfam" id="PF17930">
    <property type="entry name" value="LpxI_N"/>
    <property type="match status" value="1"/>
</dbReference>
<name>A0A927F807_9BACT</name>
<organism evidence="3 4">
    <name type="scientific">Pelagicoccus enzymogenes</name>
    <dbReference type="NCBI Taxonomy" id="2773457"/>
    <lineage>
        <taxon>Bacteria</taxon>
        <taxon>Pseudomonadati</taxon>
        <taxon>Verrucomicrobiota</taxon>
        <taxon>Opitutia</taxon>
        <taxon>Puniceicoccales</taxon>
        <taxon>Pelagicoccaceae</taxon>
        <taxon>Pelagicoccus</taxon>
    </lineage>
</organism>
<evidence type="ECO:0000313" key="4">
    <source>
        <dbReference type="Proteomes" id="UP000622317"/>
    </source>
</evidence>
<proteinExistence type="predicted"/>
<keyword evidence="3" id="KW-0378">Hydrolase</keyword>
<sequence length="278" mass="30517">MSKYLPSDFDPTAPVGLIAGRGVYPRLIAEKALAAGIELHLIAFDGEAAQETIDLFPEDKRAVINVGKVGAWLKALRKFDCRYTIAAGQVKPGKLFRDLKPDLKAAALLMKLKRKNAHTIFGAIAEELAANGQTALDARSFLDDQMADLGHMTKAYEKIEDTYIQHGIEIAQEMARLDVGQGVVVRKGTVLAVEAFEGTDPMLKRAGGFKTDQLIFVKTVKRQQDYRFDVPVFGLRTLEIMAEHNIGTAVLKAGDVIMVEKEKILAAAARHKIQLIGF</sequence>
<dbReference type="AlphaFoldDB" id="A0A927F807"/>
<dbReference type="RefSeq" id="WP_191616772.1">
    <property type="nucleotide sequence ID" value="NZ_JACYFG010000009.1"/>
</dbReference>
<dbReference type="Gene3D" id="3.40.140.80">
    <property type="match status" value="1"/>
</dbReference>
<protein>
    <submittedName>
        <fullName evidence="3">UDP-2,3-diacylglucosamine diphosphatase LpxI</fullName>
        <ecNumber evidence="3">3.6.1.54</ecNumber>
    </submittedName>
</protein>
<dbReference type="PANTHER" id="PTHR39962:SF1">
    <property type="entry name" value="LPXI FAMILY PROTEIN"/>
    <property type="match status" value="1"/>
</dbReference>
<accession>A0A927F807</accession>
<evidence type="ECO:0000313" key="3">
    <source>
        <dbReference type="EMBL" id="MBD5779635.1"/>
    </source>
</evidence>
<gene>
    <name evidence="3" type="primary">lpxI</name>
    <name evidence="3" type="ORF">IEN85_09025</name>
</gene>
<dbReference type="InterPro" id="IPR041255">
    <property type="entry name" value="LpxI_N"/>
</dbReference>
<evidence type="ECO:0000259" key="1">
    <source>
        <dbReference type="Pfam" id="PF06230"/>
    </source>
</evidence>
<comment type="caution">
    <text evidence="3">The sequence shown here is derived from an EMBL/GenBank/DDBJ whole genome shotgun (WGS) entry which is preliminary data.</text>
</comment>
<evidence type="ECO:0000259" key="2">
    <source>
        <dbReference type="Pfam" id="PF17930"/>
    </source>
</evidence>
<dbReference type="Proteomes" id="UP000622317">
    <property type="component" value="Unassembled WGS sequence"/>
</dbReference>
<dbReference type="InterPro" id="IPR010415">
    <property type="entry name" value="LpxI_C"/>
</dbReference>
<dbReference type="EC" id="3.6.1.54" evidence="3"/>
<dbReference type="GO" id="GO:0016787">
    <property type="term" value="F:hydrolase activity"/>
    <property type="evidence" value="ECO:0007669"/>
    <property type="project" value="UniProtKB-KW"/>
</dbReference>
<dbReference type="InterPro" id="IPR043167">
    <property type="entry name" value="LpxI_C_sf"/>
</dbReference>
<feature type="domain" description="LpxI C-terminal" evidence="1">
    <location>
        <begin position="152"/>
        <end position="275"/>
    </location>
</feature>